<protein>
    <recommendedName>
        <fullName evidence="7">Peptidase A1 domain-containing protein</fullName>
    </recommendedName>
</protein>
<evidence type="ECO:0000256" key="5">
    <source>
        <dbReference type="RuleBase" id="RU000454"/>
    </source>
</evidence>
<keyword evidence="2 5" id="KW-0064">Aspartyl protease</keyword>
<dbReference type="InterPro" id="IPR021109">
    <property type="entry name" value="Peptidase_aspartic_dom_sf"/>
</dbReference>
<evidence type="ECO:0000259" key="7">
    <source>
        <dbReference type="PROSITE" id="PS51767"/>
    </source>
</evidence>
<dbReference type="InterPro" id="IPR033121">
    <property type="entry name" value="PEPTIDASE_A1"/>
</dbReference>
<feature type="region of interest" description="Disordered" evidence="6">
    <location>
        <begin position="1"/>
        <end position="38"/>
    </location>
</feature>
<dbReference type="Gene3D" id="2.40.70.10">
    <property type="entry name" value="Acid Proteases"/>
    <property type="match status" value="2"/>
</dbReference>
<dbReference type="AlphaFoldDB" id="A0A8H5HRF6"/>
<keyword evidence="5" id="KW-0645">Protease</keyword>
<keyword evidence="5" id="KW-0378">Hydrolase</keyword>
<dbReference type="EMBL" id="JAACJP010000001">
    <property type="protein sequence ID" value="KAF5387855.1"/>
    <property type="molecule type" value="Genomic_DNA"/>
</dbReference>
<evidence type="ECO:0000313" key="8">
    <source>
        <dbReference type="EMBL" id="KAF5387855.1"/>
    </source>
</evidence>
<comment type="caution">
    <text evidence="8">The sequence shown here is derived from an EMBL/GenBank/DDBJ whole genome shotgun (WGS) entry which is preliminary data.</text>
</comment>
<evidence type="ECO:0000256" key="6">
    <source>
        <dbReference type="SAM" id="MobiDB-lite"/>
    </source>
</evidence>
<feature type="compositionally biased region" description="Polar residues" evidence="6">
    <location>
        <begin position="8"/>
        <end position="17"/>
    </location>
</feature>
<evidence type="ECO:0000256" key="4">
    <source>
        <dbReference type="PIRSR" id="PIRSR601461-2"/>
    </source>
</evidence>
<dbReference type="PRINTS" id="PR00792">
    <property type="entry name" value="PEPSIN"/>
</dbReference>
<dbReference type="OrthoDB" id="15189at2759"/>
<keyword evidence="9" id="KW-1185">Reference proteome</keyword>
<feature type="domain" description="Peptidase A1" evidence="7">
    <location>
        <begin position="41"/>
        <end position="347"/>
    </location>
</feature>
<dbReference type="FunFam" id="2.40.70.10:FF:000008">
    <property type="entry name" value="Cathepsin D"/>
    <property type="match status" value="1"/>
</dbReference>
<feature type="compositionally biased region" description="Basic and acidic residues" evidence="6">
    <location>
        <begin position="18"/>
        <end position="29"/>
    </location>
</feature>
<comment type="similarity">
    <text evidence="1 5">Belongs to the peptidase A1 family.</text>
</comment>
<dbReference type="PANTHER" id="PTHR47966:SF51">
    <property type="entry name" value="BETA-SITE APP-CLEAVING ENZYME, ISOFORM A-RELATED"/>
    <property type="match status" value="1"/>
</dbReference>
<name>A0A8H5HRF6_9AGAR</name>
<dbReference type="CDD" id="cd05471">
    <property type="entry name" value="pepsin_like"/>
    <property type="match status" value="1"/>
</dbReference>
<dbReference type="PROSITE" id="PS00141">
    <property type="entry name" value="ASP_PROTEASE"/>
    <property type="match status" value="1"/>
</dbReference>
<feature type="disulfide bond" evidence="4">
    <location>
        <begin position="72"/>
        <end position="76"/>
    </location>
</feature>
<gene>
    <name evidence="8" type="ORF">D9615_000169</name>
</gene>
<dbReference type="SUPFAM" id="SSF50630">
    <property type="entry name" value="Acid proteases"/>
    <property type="match status" value="1"/>
</dbReference>
<evidence type="ECO:0000313" key="9">
    <source>
        <dbReference type="Proteomes" id="UP000565441"/>
    </source>
</evidence>
<feature type="active site" evidence="3">
    <location>
        <position position="238"/>
    </location>
</feature>
<dbReference type="GO" id="GO:0006508">
    <property type="term" value="P:proteolysis"/>
    <property type="evidence" value="ECO:0007669"/>
    <property type="project" value="UniProtKB-KW"/>
</dbReference>
<sequence length="350" mass="37171">MHRGFQAFQKNTGSFHPSDSRRAARRDTGPSELVNDDGALWHGTVSVGTPPVSFTVDFDTGSSDFFLPGRLCQVNCEGHEVYDTDASSTATSLDQTFRVAFADGSTVQGDQFTDTVTISNLTAEKQTVGAATRYSTGFAIDEFPPDGLLGMAFPEISVFGANPYFHTLAAQNTITTTQFAFKLAECGSELFLGGVNRDLFTGSLTSAPLVQTGFWQVDVDAVNVNGTATSTKLSAIIDTGTTLILGDFNSVARLYDEIPGAKDASNTIGAGFFTYPCDATSEVSLTFSDRSFVISQETFNLGHVAVGSLDCVGGIAATDNDLWIIGDVFLQNVYTVFDVGNKSVGFATLA</sequence>
<feature type="active site" evidence="3">
    <location>
        <position position="59"/>
    </location>
</feature>
<keyword evidence="4" id="KW-1015">Disulfide bond</keyword>
<dbReference type="PANTHER" id="PTHR47966">
    <property type="entry name" value="BETA-SITE APP-CLEAVING ENZYME, ISOFORM A-RELATED"/>
    <property type="match status" value="1"/>
</dbReference>
<reference evidence="8 9" key="1">
    <citation type="journal article" date="2020" name="ISME J.">
        <title>Uncovering the hidden diversity of litter-decomposition mechanisms in mushroom-forming fungi.</title>
        <authorList>
            <person name="Floudas D."/>
            <person name="Bentzer J."/>
            <person name="Ahren D."/>
            <person name="Johansson T."/>
            <person name="Persson P."/>
            <person name="Tunlid A."/>
        </authorList>
    </citation>
    <scope>NUCLEOTIDE SEQUENCE [LARGE SCALE GENOMIC DNA]</scope>
    <source>
        <strain evidence="8 9">CBS 661.87</strain>
    </source>
</reference>
<dbReference type="Proteomes" id="UP000565441">
    <property type="component" value="Unassembled WGS sequence"/>
</dbReference>
<dbReference type="Pfam" id="PF00026">
    <property type="entry name" value="Asp"/>
    <property type="match status" value="1"/>
</dbReference>
<dbReference type="InterPro" id="IPR034164">
    <property type="entry name" value="Pepsin-like_dom"/>
</dbReference>
<proteinExistence type="inferred from homology"/>
<dbReference type="GO" id="GO:0004190">
    <property type="term" value="F:aspartic-type endopeptidase activity"/>
    <property type="evidence" value="ECO:0007669"/>
    <property type="project" value="UniProtKB-KW"/>
</dbReference>
<accession>A0A8H5HRF6</accession>
<organism evidence="8 9">
    <name type="scientific">Tricholomella constricta</name>
    <dbReference type="NCBI Taxonomy" id="117010"/>
    <lineage>
        <taxon>Eukaryota</taxon>
        <taxon>Fungi</taxon>
        <taxon>Dikarya</taxon>
        <taxon>Basidiomycota</taxon>
        <taxon>Agaricomycotina</taxon>
        <taxon>Agaricomycetes</taxon>
        <taxon>Agaricomycetidae</taxon>
        <taxon>Agaricales</taxon>
        <taxon>Tricholomatineae</taxon>
        <taxon>Lyophyllaceae</taxon>
        <taxon>Tricholomella</taxon>
    </lineage>
</organism>
<dbReference type="InterPro" id="IPR001969">
    <property type="entry name" value="Aspartic_peptidase_AS"/>
</dbReference>
<dbReference type="InterPro" id="IPR001461">
    <property type="entry name" value="Aspartic_peptidase_A1"/>
</dbReference>
<evidence type="ECO:0000256" key="1">
    <source>
        <dbReference type="ARBA" id="ARBA00007447"/>
    </source>
</evidence>
<evidence type="ECO:0000256" key="2">
    <source>
        <dbReference type="ARBA" id="ARBA00022750"/>
    </source>
</evidence>
<dbReference type="PROSITE" id="PS51767">
    <property type="entry name" value="PEPTIDASE_A1"/>
    <property type="match status" value="1"/>
</dbReference>
<evidence type="ECO:0000256" key="3">
    <source>
        <dbReference type="PIRSR" id="PIRSR601461-1"/>
    </source>
</evidence>